<keyword evidence="1" id="KW-1133">Transmembrane helix</keyword>
<organism evidence="2 3">
    <name type="scientific">Xenopus laevis</name>
    <name type="common">African clawed frog</name>
    <dbReference type="NCBI Taxonomy" id="8355"/>
    <lineage>
        <taxon>Eukaryota</taxon>
        <taxon>Metazoa</taxon>
        <taxon>Chordata</taxon>
        <taxon>Craniata</taxon>
        <taxon>Vertebrata</taxon>
        <taxon>Euteleostomi</taxon>
        <taxon>Amphibia</taxon>
        <taxon>Batrachia</taxon>
        <taxon>Anura</taxon>
        <taxon>Pipoidea</taxon>
        <taxon>Pipidae</taxon>
        <taxon>Xenopodinae</taxon>
        <taxon>Xenopus</taxon>
        <taxon>Xenopus</taxon>
    </lineage>
</organism>
<proteinExistence type="predicted"/>
<evidence type="ECO:0000256" key="1">
    <source>
        <dbReference type="SAM" id="Phobius"/>
    </source>
</evidence>
<dbReference type="AlphaFoldDB" id="A0A974HXX6"/>
<feature type="transmembrane region" description="Helical" evidence="1">
    <location>
        <begin position="37"/>
        <end position="67"/>
    </location>
</feature>
<dbReference type="Proteomes" id="UP000694892">
    <property type="component" value="Chromosome 2L"/>
</dbReference>
<keyword evidence="1" id="KW-0812">Transmembrane</keyword>
<sequence>MCQSFLCPPFFSSFSPHSLPPLNMGHSLLLSHLHFCAYSPISFCFFIHFYLLLALITWSLFLPTLLLPCVRSH</sequence>
<keyword evidence="1" id="KW-0472">Membrane</keyword>
<evidence type="ECO:0000313" key="2">
    <source>
        <dbReference type="EMBL" id="OCT94263.1"/>
    </source>
</evidence>
<protein>
    <submittedName>
        <fullName evidence="2">Uncharacterized protein</fullName>
    </submittedName>
</protein>
<evidence type="ECO:0000313" key="3">
    <source>
        <dbReference type="Proteomes" id="UP000694892"/>
    </source>
</evidence>
<reference evidence="3" key="1">
    <citation type="journal article" date="2016" name="Nature">
        <title>Genome evolution in the allotetraploid frog Xenopus laevis.</title>
        <authorList>
            <person name="Session A.M."/>
            <person name="Uno Y."/>
            <person name="Kwon T."/>
            <person name="Chapman J.A."/>
            <person name="Toyoda A."/>
            <person name="Takahashi S."/>
            <person name="Fukui A."/>
            <person name="Hikosaka A."/>
            <person name="Suzuki A."/>
            <person name="Kondo M."/>
            <person name="van Heeringen S.J."/>
            <person name="Quigley I."/>
            <person name="Heinz S."/>
            <person name="Ogino H."/>
            <person name="Ochi H."/>
            <person name="Hellsten U."/>
            <person name="Lyons J.B."/>
            <person name="Simakov O."/>
            <person name="Putnam N."/>
            <person name="Stites J."/>
            <person name="Kuroki Y."/>
            <person name="Tanaka T."/>
            <person name="Michiue T."/>
            <person name="Watanabe M."/>
            <person name="Bogdanovic O."/>
            <person name="Lister R."/>
            <person name="Georgiou G."/>
            <person name="Paranjpe S.S."/>
            <person name="van Kruijsbergen I."/>
            <person name="Shu S."/>
            <person name="Carlson J."/>
            <person name="Kinoshita T."/>
            <person name="Ohta Y."/>
            <person name="Mawaribuchi S."/>
            <person name="Jenkins J."/>
            <person name="Grimwood J."/>
            <person name="Schmutz J."/>
            <person name="Mitros T."/>
            <person name="Mozaffari S.V."/>
            <person name="Suzuki Y."/>
            <person name="Haramoto Y."/>
            <person name="Yamamoto T.S."/>
            <person name="Takagi C."/>
            <person name="Heald R."/>
            <person name="Miller K."/>
            <person name="Haudenschild C."/>
            <person name="Kitzman J."/>
            <person name="Nakayama T."/>
            <person name="Izutsu Y."/>
            <person name="Robert J."/>
            <person name="Fortriede J."/>
            <person name="Burns K."/>
            <person name="Lotay V."/>
            <person name="Karimi K."/>
            <person name="Yasuoka Y."/>
            <person name="Dichmann D.S."/>
            <person name="Flajnik M.F."/>
            <person name="Houston D.W."/>
            <person name="Shendure J."/>
            <person name="DuPasquier L."/>
            <person name="Vize P.D."/>
            <person name="Zorn A.M."/>
            <person name="Ito M."/>
            <person name="Marcotte E.M."/>
            <person name="Wallingford J.B."/>
            <person name="Ito Y."/>
            <person name="Asashima M."/>
            <person name="Ueno N."/>
            <person name="Matsuda Y."/>
            <person name="Veenstra G.J."/>
            <person name="Fujiyama A."/>
            <person name="Harland R.M."/>
            <person name="Taira M."/>
            <person name="Rokhsar D.S."/>
        </authorList>
    </citation>
    <scope>NUCLEOTIDE SEQUENCE [LARGE SCALE GENOMIC DNA]</scope>
    <source>
        <strain evidence="3">J</strain>
    </source>
</reference>
<gene>
    <name evidence="2" type="ORF">XELAEV_18011931mg</name>
</gene>
<accession>A0A974HXX6</accession>
<name>A0A974HXX6_XENLA</name>
<dbReference type="EMBL" id="CM004468">
    <property type="protein sequence ID" value="OCT94263.1"/>
    <property type="molecule type" value="Genomic_DNA"/>
</dbReference>